<feature type="region of interest" description="Disordered" evidence="1">
    <location>
        <begin position="1"/>
        <end position="20"/>
    </location>
</feature>
<name>A0A0V0Y393_TRIPS</name>
<dbReference type="AlphaFoldDB" id="A0A0V0Y393"/>
<gene>
    <name evidence="2" type="ORF">T4E_1023</name>
</gene>
<sequence>MVISRGNGSGGERRGGGGGGAMEGWVWNAVKIDHRSYNNDHITLPVDLRTRPKNGLVKSEGGGSVDKMIDGHRFWLA</sequence>
<organism evidence="2 3">
    <name type="scientific">Trichinella pseudospiralis</name>
    <name type="common">Parasitic roundworm</name>
    <dbReference type="NCBI Taxonomy" id="6337"/>
    <lineage>
        <taxon>Eukaryota</taxon>
        <taxon>Metazoa</taxon>
        <taxon>Ecdysozoa</taxon>
        <taxon>Nematoda</taxon>
        <taxon>Enoplea</taxon>
        <taxon>Dorylaimia</taxon>
        <taxon>Trichinellida</taxon>
        <taxon>Trichinellidae</taxon>
        <taxon>Trichinella</taxon>
    </lineage>
</organism>
<accession>A0A0V0Y393</accession>
<dbReference type="Proteomes" id="UP000054815">
    <property type="component" value="Unassembled WGS sequence"/>
</dbReference>
<proteinExistence type="predicted"/>
<protein>
    <submittedName>
        <fullName evidence="2">Uncharacterized protein</fullName>
    </submittedName>
</protein>
<reference evidence="2 3" key="1">
    <citation type="submission" date="2015-01" db="EMBL/GenBank/DDBJ databases">
        <title>Evolution of Trichinella species and genotypes.</title>
        <authorList>
            <person name="Korhonen P.K."/>
            <person name="Edoardo P."/>
            <person name="Giuseppe L.R."/>
            <person name="Gasser R.B."/>
        </authorList>
    </citation>
    <scope>NUCLEOTIDE SEQUENCE [LARGE SCALE GENOMIC DNA]</scope>
    <source>
        <strain evidence="2">ISS141</strain>
    </source>
</reference>
<comment type="caution">
    <text evidence="2">The sequence shown here is derived from an EMBL/GenBank/DDBJ whole genome shotgun (WGS) entry which is preliminary data.</text>
</comment>
<evidence type="ECO:0000256" key="1">
    <source>
        <dbReference type="SAM" id="MobiDB-lite"/>
    </source>
</evidence>
<evidence type="ECO:0000313" key="3">
    <source>
        <dbReference type="Proteomes" id="UP000054815"/>
    </source>
</evidence>
<evidence type="ECO:0000313" key="2">
    <source>
        <dbReference type="EMBL" id="KRX94801.1"/>
    </source>
</evidence>
<dbReference type="EMBL" id="JYDU01000066">
    <property type="protein sequence ID" value="KRX94801.1"/>
    <property type="molecule type" value="Genomic_DNA"/>
</dbReference>